<comment type="subcellular location">
    <subcellularLocation>
        <location evidence="9">Cytoplasm</location>
    </subcellularLocation>
</comment>
<dbReference type="Gene3D" id="3.10.20.580">
    <property type="match status" value="1"/>
</dbReference>
<comment type="caution">
    <text evidence="12">The sequence shown here is derived from an EMBL/GenBank/DDBJ whole genome shotgun (WGS) entry which is preliminary data.</text>
</comment>
<evidence type="ECO:0000256" key="10">
    <source>
        <dbReference type="SAM" id="MobiDB-lite"/>
    </source>
</evidence>
<dbReference type="Proteomes" id="UP000231143">
    <property type="component" value="Unassembled WGS sequence"/>
</dbReference>
<name>A0A2H0DY31_9BACT</name>
<dbReference type="GO" id="GO:0005737">
    <property type="term" value="C:cytoplasm"/>
    <property type="evidence" value="ECO:0007669"/>
    <property type="project" value="UniProtKB-SubCell"/>
</dbReference>
<proteinExistence type="inferred from homology"/>
<dbReference type="InterPro" id="IPR041636">
    <property type="entry name" value="RNase_J_C"/>
</dbReference>
<feature type="compositionally biased region" description="Polar residues" evidence="10">
    <location>
        <begin position="44"/>
        <end position="53"/>
    </location>
</feature>
<keyword evidence="6" id="KW-0862">Zinc</keyword>
<dbReference type="Pfam" id="PF22505">
    <property type="entry name" value="RNase_J_b_CASP"/>
    <property type="match status" value="1"/>
</dbReference>
<keyword evidence="5 9" id="KW-0378">Hydrolase</keyword>
<evidence type="ECO:0000256" key="4">
    <source>
        <dbReference type="ARBA" id="ARBA00022759"/>
    </source>
</evidence>
<dbReference type="InterPro" id="IPR004613">
    <property type="entry name" value="RNase_J"/>
</dbReference>
<feature type="compositionally biased region" description="Basic and acidic residues" evidence="10">
    <location>
        <begin position="33"/>
        <end position="43"/>
    </location>
</feature>
<keyword evidence="2 9" id="KW-0540">Nuclease</keyword>
<dbReference type="GO" id="GO:0003723">
    <property type="term" value="F:RNA binding"/>
    <property type="evidence" value="ECO:0007669"/>
    <property type="project" value="UniProtKB-UniRule"/>
</dbReference>
<evidence type="ECO:0000256" key="9">
    <source>
        <dbReference type="HAMAP-Rule" id="MF_01491"/>
    </source>
</evidence>
<dbReference type="PANTHER" id="PTHR43694:SF1">
    <property type="entry name" value="RIBONUCLEASE J"/>
    <property type="match status" value="1"/>
</dbReference>
<dbReference type="Gene3D" id="3.40.50.10710">
    <property type="entry name" value="Metallo-hydrolase/oxidoreductase"/>
    <property type="match status" value="1"/>
</dbReference>
<gene>
    <name evidence="9" type="primary">rnj</name>
    <name evidence="12" type="ORF">COW81_02225</name>
</gene>
<keyword evidence="3" id="KW-0479">Metal-binding</keyword>
<dbReference type="NCBIfam" id="TIGR00649">
    <property type="entry name" value="MG423"/>
    <property type="match status" value="1"/>
</dbReference>
<evidence type="ECO:0000256" key="2">
    <source>
        <dbReference type="ARBA" id="ARBA00022722"/>
    </source>
</evidence>
<dbReference type="InterPro" id="IPR030854">
    <property type="entry name" value="RNase_J_bac"/>
</dbReference>
<dbReference type="InterPro" id="IPR001279">
    <property type="entry name" value="Metallo-B-lactamas"/>
</dbReference>
<dbReference type="InterPro" id="IPR011108">
    <property type="entry name" value="RMMBL"/>
</dbReference>
<keyword evidence="1 9" id="KW-0963">Cytoplasm</keyword>
<feature type="domain" description="Metallo-beta-lactamase" evidence="11">
    <location>
        <begin position="118"/>
        <end position="303"/>
    </location>
</feature>
<dbReference type="InterPro" id="IPR042173">
    <property type="entry name" value="RNase_J_2"/>
</dbReference>
<dbReference type="InterPro" id="IPR055132">
    <property type="entry name" value="RNase_J_b_CASP"/>
</dbReference>
<protein>
    <recommendedName>
        <fullName evidence="9">Ribonuclease J</fullName>
        <shortName evidence="9">RNase J</shortName>
        <ecNumber evidence="9">3.1.-.-</ecNumber>
    </recommendedName>
</protein>
<dbReference type="CDD" id="cd07714">
    <property type="entry name" value="RNaseJ_MBL-fold"/>
    <property type="match status" value="1"/>
</dbReference>
<evidence type="ECO:0000313" key="12">
    <source>
        <dbReference type="EMBL" id="PIP87082.1"/>
    </source>
</evidence>
<dbReference type="SMART" id="SM00849">
    <property type="entry name" value="Lactamase_B"/>
    <property type="match status" value="1"/>
</dbReference>
<reference evidence="12 13" key="1">
    <citation type="submission" date="2017-09" db="EMBL/GenBank/DDBJ databases">
        <title>Depth-based differentiation of microbial function through sediment-hosted aquifers and enrichment of novel symbionts in the deep terrestrial subsurface.</title>
        <authorList>
            <person name="Probst A.J."/>
            <person name="Ladd B."/>
            <person name="Jarett J.K."/>
            <person name="Geller-Mcgrath D.E."/>
            <person name="Sieber C.M."/>
            <person name="Emerson J.B."/>
            <person name="Anantharaman K."/>
            <person name="Thomas B.C."/>
            <person name="Malmstrom R."/>
            <person name="Stieglmeier M."/>
            <person name="Klingl A."/>
            <person name="Woyke T."/>
            <person name="Ryan C.M."/>
            <person name="Banfield J.F."/>
        </authorList>
    </citation>
    <scope>NUCLEOTIDE SEQUENCE [LARGE SCALE GENOMIC DNA]</scope>
    <source>
        <strain evidence="12">CG22_combo_CG10-13_8_21_14_all_36_13</strain>
    </source>
</reference>
<dbReference type="GO" id="GO:0006364">
    <property type="term" value="P:rRNA processing"/>
    <property type="evidence" value="ECO:0007669"/>
    <property type="project" value="UniProtKB-UniRule"/>
</dbReference>
<dbReference type="SUPFAM" id="SSF56281">
    <property type="entry name" value="Metallo-hydrolase/oxidoreductase"/>
    <property type="match status" value="1"/>
</dbReference>
<dbReference type="HAMAP" id="MF_01491">
    <property type="entry name" value="RNase_J_bact"/>
    <property type="match status" value="1"/>
</dbReference>
<dbReference type="GO" id="GO:0004521">
    <property type="term" value="F:RNA endonuclease activity"/>
    <property type="evidence" value="ECO:0007669"/>
    <property type="project" value="UniProtKB-UniRule"/>
</dbReference>
<keyword evidence="9" id="KW-0698">rRNA processing</keyword>
<sequence>MVVNKKTSSFSSSNNQNHRRRRRPVIQTYMSDSIKKPESRVDSFKSTAPTQQIKKVGSVSRRGNTKNKTHSNSSKRKTNTRTVQKRNGEQVNKKREIPIHPAGDNIRIIPLGGVEEIGKNMYIMEYQDDIIVMDCGFAFKSEETPGVDYILPNTEYLEKRKEKIKGVIITHGHLDHIGGLPYVMHRIGNPPVYSRNLTTIMIQKKYEEFKDLEPLDLRVVENDSRISLGKLKVKFFGVTHTIPDSMGVIIETPFGSIVNPGDFKLSHVDGKPIDEEEDAYKVFDTEKVLFLMSDSTNVENPGFSTPEHVVKEGLDKVIKETKTRLIIGTFASQMERMIGIINSIEKYNKKLAVEGRSMKINIEIAKLAGILSMKPDTLIPSEDIEKYPPDRVVVLATGAQGEEFAALMRMASKNHKYIKMSERDTVLLSSSVIPGNENSVQKLKDNIARNGAKIIHYRTSEIFIHGSGHGNREEIKWLHKKIKPKFFMPIHGTHYMLRMHAQLAEELGMPKENIVVPDNGTIVEIQDGGNKLVRLDLQAPSDIVAVDGFSIGNMQDVVIRDRQLLSEDGIFIIVVALNTRTGKLRKSPDIISRGFVYLRESQNLLQESRVLIKKTVEDATRSMNPVNFDIIKAEITDQVRKFLLQKTDKKPVVIPVILGI</sequence>
<comment type="caution">
    <text evidence="9">Lacks conserved residue(s) required for the propagation of feature annotation.</text>
</comment>
<feature type="compositionally biased region" description="Basic residues" evidence="10">
    <location>
        <begin position="63"/>
        <end position="79"/>
    </location>
</feature>
<accession>A0A2H0DY31</accession>
<dbReference type="EMBL" id="PCTT01000027">
    <property type="protein sequence ID" value="PIP87082.1"/>
    <property type="molecule type" value="Genomic_DNA"/>
</dbReference>
<dbReference type="AlphaFoldDB" id="A0A2H0DY31"/>
<dbReference type="Pfam" id="PF07521">
    <property type="entry name" value="RMMBL"/>
    <property type="match status" value="1"/>
</dbReference>
<keyword evidence="4 9" id="KW-0255">Endonuclease</keyword>
<evidence type="ECO:0000256" key="7">
    <source>
        <dbReference type="ARBA" id="ARBA00022839"/>
    </source>
</evidence>
<dbReference type="GO" id="GO:0008270">
    <property type="term" value="F:zinc ion binding"/>
    <property type="evidence" value="ECO:0007669"/>
    <property type="project" value="InterPro"/>
</dbReference>
<dbReference type="InterPro" id="IPR036866">
    <property type="entry name" value="RibonucZ/Hydroxyglut_hydro"/>
</dbReference>
<comment type="function">
    <text evidence="9">An RNase that has 5'-3' exonuclease and possibly endonuclease activity. Involved in maturation of rRNA and in some organisms also mRNA maturation and/or decay.</text>
</comment>
<dbReference type="Pfam" id="PF00753">
    <property type="entry name" value="Lactamase_B"/>
    <property type="match status" value="1"/>
</dbReference>
<dbReference type="Pfam" id="PF17770">
    <property type="entry name" value="RNase_J_C"/>
    <property type="match status" value="1"/>
</dbReference>
<keyword evidence="8 9" id="KW-0694">RNA-binding</keyword>
<organism evidence="12 13">
    <name type="scientific">Candidatus Campbellbacteria bacterium CG22_combo_CG10-13_8_21_14_all_36_13</name>
    <dbReference type="NCBI Taxonomy" id="1974529"/>
    <lineage>
        <taxon>Bacteria</taxon>
        <taxon>Candidatus Campbelliibacteriota</taxon>
    </lineage>
</organism>
<dbReference type="PANTHER" id="PTHR43694">
    <property type="entry name" value="RIBONUCLEASE J"/>
    <property type="match status" value="1"/>
</dbReference>
<comment type="similarity">
    <text evidence="9">Belongs to the metallo-beta-lactamase superfamily. RNA-metabolizing metallo-beta-lactamase-like family. Bacterial RNase J subfamily.</text>
</comment>
<evidence type="ECO:0000256" key="6">
    <source>
        <dbReference type="ARBA" id="ARBA00022833"/>
    </source>
</evidence>
<evidence type="ECO:0000313" key="13">
    <source>
        <dbReference type="Proteomes" id="UP000231143"/>
    </source>
</evidence>
<dbReference type="EC" id="3.1.-.-" evidence="9"/>
<evidence type="ECO:0000256" key="8">
    <source>
        <dbReference type="ARBA" id="ARBA00022884"/>
    </source>
</evidence>
<evidence type="ECO:0000256" key="1">
    <source>
        <dbReference type="ARBA" id="ARBA00022490"/>
    </source>
</evidence>
<feature type="region of interest" description="Disordered" evidence="10">
    <location>
        <begin position="1"/>
        <end position="90"/>
    </location>
</feature>
<evidence type="ECO:0000256" key="5">
    <source>
        <dbReference type="ARBA" id="ARBA00022801"/>
    </source>
</evidence>
<dbReference type="Gene3D" id="3.60.15.10">
    <property type="entry name" value="Ribonuclease Z/Hydroxyacylglutathione hydrolase-like"/>
    <property type="match status" value="1"/>
</dbReference>
<evidence type="ECO:0000259" key="11">
    <source>
        <dbReference type="SMART" id="SM00849"/>
    </source>
</evidence>
<evidence type="ECO:0000256" key="3">
    <source>
        <dbReference type="ARBA" id="ARBA00022723"/>
    </source>
</evidence>
<keyword evidence="7 9" id="KW-0269">Exonuclease</keyword>
<dbReference type="GO" id="GO:0004534">
    <property type="term" value="F:5'-3' RNA exonuclease activity"/>
    <property type="evidence" value="ECO:0007669"/>
    <property type="project" value="UniProtKB-UniRule"/>
</dbReference>
<comment type="subunit">
    <text evidence="9">Homodimer, may be a subunit of the RNA degradosome.</text>
</comment>